<gene>
    <name evidence="5" type="ORF">P0Y48_06770</name>
</gene>
<proteinExistence type="predicted"/>
<feature type="domain" description="Lsr2 dimerization" evidence="3">
    <location>
        <begin position="1"/>
        <end position="61"/>
    </location>
</feature>
<sequence>MARRIVHQLVDDLDGTVLEVGDGETVLFSLDGTAYEIDLTDENAAALRDALSPYIAAARSVSARTGSARSGSTGGHRTGGSGNTARIQRRAGQRDYAPVREWAAQNGYTLSDRGRVPAAVLEAYDAAN</sequence>
<dbReference type="InterPro" id="IPR036625">
    <property type="entry name" value="E3-bd_dom_sf"/>
</dbReference>
<evidence type="ECO:0000259" key="3">
    <source>
        <dbReference type="Pfam" id="PF11774"/>
    </source>
</evidence>
<feature type="domain" description="Lsr2 DNA-binding" evidence="4">
    <location>
        <begin position="93"/>
        <end position="127"/>
    </location>
</feature>
<dbReference type="Proteomes" id="UP001213972">
    <property type="component" value="Chromosome"/>
</dbReference>
<dbReference type="EMBL" id="CP119321">
    <property type="protein sequence ID" value="WEK14886.1"/>
    <property type="molecule type" value="Genomic_DNA"/>
</dbReference>
<dbReference type="Gene3D" id="4.10.320.10">
    <property type="entry name" value="E3-binding domain"/>
    <property type="match status" value="1"/>
</dbReference>
<keyword evidence="1" id="KW-0238">DNA-binding</keyword>
<evidence type="ECO:0000256" key="1">
    <source>
        <dbReference type="ARBA" id="ARBA00023125"/>
    </source>
</evidence>
<dbReference type="Pfam" id="PF23359">
    <property type="entry name" value="Lsr2_DNA-bd"/>
    <property type="match status" value="1"/>
</dbReference>
<evidence type="ECO:0000313" key="5">
    <source>
        <dbReference type="EMBL" id="WEK14886.1"/>
    </source>
</evidence>
<dbReference type="GO" id="GO:0003677">
    <property type="term" value="F:DNA binding"/>
    <property type="evidence" value="ECO:0007669"/>
    <property type="project" value="UniProtKB-KW"/>
</dbReference>
<dbReference type="Gene3D" id="3.30.60.230">
    <property type="entry name" value="Lsr2, dimerization domain"/>
    <property type="match status" value="1"/>
</dbReference>
<dbReference type="InterPro" id="IPR042261">
    <property type="entry name" value="Lsr2-like_dimerization"/>
</dbReference>
<reference evidence="5" key="1">
    <citation type="submission" date="2023-03" db="EMBL/GenBank/DDBJ databases">
        <title>Andean soil-derived lignocellulolytic bacterial consortium as a source of novel taxa and putative plastic-active enzymes.</title>
        <authorList>
            <person name="Diaz-Garcia L."/>
            <person name="Chuvochina M."/>
            <person name="Feuerriegel G."/>
            <person name="Bunk B."/>
            <person name="Sproer C."/>
            <person name="Streit W.R."/>
            <person name="Rodriguez L.M."/>
            <person name="Overmann J."/>
            <person name="Jimenez D.J."/>
        </authorList>
    </citation>
    <scope>NUCLEOTIDE SEQUENCE</scope>
    <source>
        <strain evidence="5">MAG 4610</strain>
    </source>
</reference>
<dbReference type="InterPro" id="IPR024412">
    <property type="entry name" value="Lsr2_dim_dom"/>
</dbReference>
<dbReference type="InterPro" id="IPR055370">
    <property type="entry name" value="Lsr2_DNA-bd"/>
</dbReference>
<dbReference type="AlphaFoldDB" id="A0AAJ6B6N9"/>
<accession>A0AAJ6B6N9</accession>
<dbReference type="Pfam" id="PF11774">
    <property type="entry name" value="Lsr2"/>
    <property type="match status" value="1"/>
</dbReference>
<feature type="region of interest" description="Disordered" evidence="2">
    <location>
        <begin position="63"/>
        <end position="96"/>
    </location>
</feature>
<dbReference type="GO" id="GO:0016746">
    <property type="term" value="F:acyltransferase activity"/>
    <property type="evidence" value="ECO:0007669"/>
    <property type="project" value="InterPro"/>
</dbReference>
<evidence type="ECO:0000256" key="2">
    <source>
        <dbReference type="SAM" id="MobiDB-lite"/>
    </source>
</evidence>
<name>A0AAJ6B6N9_9MICO</name>
<organism evidence="5 6">
    <name type="scientific">Candidatus Microbacterium phytovorans</name>
    <dbReference type="NCBI Taxonomy" id="3121374"/>
    <lineage>
        <taxon>Bacteria</taxon>
        <taxon>Bacillati</taxon>
        <taxon>Actinomycetota</taxon>
        <taxon>Actinomycetes</taxon>
        <taxon>Micrococcales</taxon>
        <taxon>Microbacteriaceae</taxon>
        <taxon>Microbacterium</taxon>
    </lineage>
</organism>
<evidence type="ECO:0000313" key="6">
    <source>
        <dbReference type="Proteomes" id="UP001213972"/>
    </source>
</evidence>
<evidence type="ECO:0000259" key="4">
    <source>
        <dbReference type="Pfam" id="PF23359"/>
    </source>
</evidence>
<feature type="compositionally biased region" description="Gly residues" evidence="2">
    <location>
        <begin position="72"/>
        <end position="82"/>
    </location>
</feature>
<protein>
    <submittedName>
        <fullName evidence="5">Lsr2 family protein</fullName>
    </submittedName>
</protein>